<protein>
    <submittedName>
        <fullName evidence="2">Uncharacterized protein</fullName>
    </submittedName>
</protein>
<proteinExistence type="predicted"/>
<feature type="region of interest" description="Disordered" evidence="1">
    <location>
        <begin position="245"/>
        <end position="288"/>
    </location>
</feature>
<keyword evidence="3" id="KW-1185">Reference proteome</keyword>
<organism evidence="2 3">
    <name type="scientific">Triticum urartu</name>
    <name type="common">Red wild einkorn</name>
    <name type="synonym">Crithodium urartu</name>
    <dbReference type="NCBI Taxonomy" id="4572"/>
    <lineage>
        <taxon>Eukaryota</taxon>
        <taxon>Viridiplantae</taxon>
        <taxon>Streptophyta</taxon>
        <taxon>Embryophyta</taxon>
        <taxon>Tracheophyta</taxon>
        <taxon>Spermatophyta</taxon>
        <taxon>Magnoliopsida</taxon>
        <taxon>Liliopsida</taxon>
        <taxon>Poales</taxon>
        <taxon>Poaceae</taxon>
        <taxon>BOP clade</taxon>
        <taxon>Pooideae</taxon>
        <taxon>Triticodae</taxon>
        <taxon>Triticeae</taxon>
        <taxon>Triticinae</taxon>
        <taxon>Triticum</taxon>
    </lineage>
</organism>
<dbReference type="AlphaFoldDB" id="A0A8R7Q3R7"/>
<evidence type="ECO:0000313" key="2">
    <source>
        <dbReference type="EnsemblPlants" id="TuG1812G0400001291.01.T01.cds465624"/>
    </source>
</evidence>
<feature type="region of interest" description="Disordered" evidence="1">
    <location>
        <begin position="87"/>
        <end position="169"/>
    </location>
</feature>
<feature type="compositionally biased region" description="Basic residues" evidence="1">
    <location>
        <begin position="114"/>
        <end position="157"/>
    </location>
</feature>
<dbReference type="EnsemblPlants" id="TuG1812G0400001291.01.T01">
    <property type="protein sequence ID" value="TuG1812G0400001291.01.T01.cds465624"/>
    <property type="gene ID" value="TuG1812G0400001291.01"/>
</dbReference>
<dbReference type="Gramene" id="TuG1812G0400001291.01.T01">
    <property type="protein sequence ID" value="TuG1812G0400001291.01.T01.cds465624"/>
    <property type="gene ID" value="TuG1812G0400001291.01"/>
</dbReference>
<gene>
    <name evidence="2" type="primary">LOC125551099</name>
</gene>
<name>A0A8R7Q3R7_TRIUA</name>
<evidence type="ECO:0000256" key="1">
    <source>
        <dbReference type="SAM" id="MobiDB-lite"/>
    </source>
</evidence>
<dbReference type="Proteomes" id="UP000015106">
    <property type="component" value="Chromosome 4"/>
</dbReference>
<reference evidence="2" key="2">
    <citation type="submission" date="2018-03" db="EMBL/GenBank/DDBJ databases">
        <title>The Triticum urartu genome reveals the dynamic nature of wheat genome evolution.</title>
        <authorList>
            <person name="Ling H."/>
            <person name="Ma B."/>
            <person name="Shi X."/>
            <person name="Liu H."/>
            <person name="Dong L."/>
            <person name="Sun H."/>
            <person name="Cao Y."/>
            <person name="Gao Q."/>
            <person name="Zheng S."/>
            <person name="Li Y."/>
            <person name="Yu Y."/>
            <person name="Du H."/>
            <person name="Qi M."/>
            <person name="Li Y."/>
            <person name="Yu H."/>
            <person name="Cui Y."/>
            <person name="Wang N."/>
            <person name="Chen C."/>
            <person name="Wu H."/>
            <person name="Zhao Y."/>
            <person name="Zhang J."/>
            <person name="Li Y."/>
            <person name="Zhou W."/>
            <person name="Zhang B."/>
            <person name="Hu W."/>
            <person name="Eijk M."/>
            <person name="Tang J."/>
            <person name="Witsenboer H."/>
            <person name="Zhao S."/>
            <person name="Li Z."/>
            <person name="Zhang A."/>
            <person name="Wang D."/>
            <person name="Liang C."/>
        </authorList>
    </citation>
    <scope>NUCLEOTIDE SEQUENCE [LARGE SCALE GENOMIC DNA]</scope>
    <source>
        <strain evidence="2">cv. G1812</strain>
    </source>
</reference>
<reference evidence="2" key="3">
    <citation type="submission" date="2022-06" db="UniProtKB">
        <authorList>
            <consortium name="EnsemblPlants"/>
        </authorList>
    </citation>
    <scope>IDENTIFICATION</scope>
</reference>
<sequence>MFKTVLFQKVAVELPSPLSRPVRSGRQGLRREEVVEVRQLHEVRRGVPPAAARRGEAELHQVVQGGLLVDESQAERCRHLLVRVHQGPAGGRRLGGRRGGGRRGGGRRADGRRGRGRRGGGRRGRGRPTVGRRRRGRRGGGRRGRGRGCRRRRRGRRHGGDGRRGGRRGVLSDCARAAEAEHGGVIDGLGLLGGVEGAKPDAPPQLRVADLRRILAPRPAPHAAQSPGRPSPRGPIIPAARHQRTRLAGRGRPQPLLARPVGGAAHRTRRGGRKREPARQADLPHASPRAASLRPVRLLVGVVGGIRVQKVHADDAAGGAAAVASGEPPATVHHRREWTAASPDFISWQRTSGFGGAPLLVGCGFGRVLERERIGWGSALLSLSPTVNRGRGWNG</sequence>
<feature type="compositionally biased region" description="Basic residues" evidence="1">
    <location>
        <begin position="94"/>
        <end position="106"/>
    </location>
</feature>
<evidence type="ECO:0000313" key="3">
    <source>
        <dbReference type="Proteomes" id="UP000015106"/>
    </source>
</evidence>
<accession>A0A8R7Q3R7</accession>
<reference evidence="3" key="1">
    <citation type="journal article" date="2013" name="Nature">
        <title>Draft genome of the wheat A-genome progenitor Triticum urartu.</title>
        <authorList>
            <person name="Ling H.Q."/>
            <person name="Zhao S."/>
            <person name="Liu D."/>
            <person name="Wang J."/>
            <person name="Sun H."/>
            <person name="Zhang C."/>
            <person name="Fan H."/>
            <person name="Li D."/>
            <person name="Dong L."/>
            <person name="Tao Y."/>
            <person name="Gao C."/>
            <person name="Wu H."/>
            <person name="Li Y."/>
            <person name="Cui Y."/>
            <person name="Guo X."/>
            <person name="Zheng S."/>
            <person name="Wang B."/>
            <person name="Yu K."/>
            <person name="Liang Q."/>
            <person name="Yang W."/>
            <person name="Lou X."/>
            <person name="Chen J."/>
            <person name="Feng M."/>
            <person name="Jian J."/>
            <person name="Zhang X."/>
            <person name="Luo G."/>
            <person name="Jiang Y."/>
            <person name="Liu J."/>
            <person name="Wang Z."/>
            <person name="Sha Y."/>
            <person name="Zhang B."/>
            <person name="Wu H."/>
            <person name="Tang D."/>
            <person name="Shen Q."/>
            <person name="Xue P."/>
            <person name="Zou S."/>
            <person name="Wang X."/>
            <person name="Liu X."/>
            <person name="Wang F."/>
            <person name="Yang Y."/>
            <person name="An X."/>
            <person name="Dong Z."/>
            <person name="Zhang K."/>
            <person name="Zhang X."/>
            <person name="Luo M.C."/>
            <person name="Dvorak J."/>
            <person name="Tong Y."/>
            <person name="Wang J."/>
            <person name="Yang H."/>
            <person name="Li Z."/>
            <person name="Wang D."/>
            <person name="Zhang A."/>
            <person name="Wang J."/>
        </authorList>
    </citation>
    <scope>NUCLEOTIDE SEQUENCE</scope>
    <source>
        <strain evidence="3">cv. G1812</strain>
    </source>
</reference>